<dbReference type="EMBL" id="KB445814">
    <property type="protein sequence ID" value="EMD31885.1"/>
    <property type="molecule type" value="Genomic_DNA"/>
</dbReference>
<feature type="region of interest" description="Disordered" evidence="1">
    <location>
        <begin position="200"/>
        <end position="242"/>
    </location>
</feature>
<dbReference type="HOGENOM" id="CLU_042883_0_0_1"/>
<dbReference type="OrthoDB" id="3256745at2759"/>
<keyword evidence="4" id="KW-1185">Reference proteome</keyword>
<proteinExistence type="predicted"/>
<keyword evidence="2" id="KW-0812">Transmembrane</keyword>
<dbReference type="AlphaFoldDB" id="M2QIH4"/>
<keyword evidence="2" id="KW-1133">Transmembrane helix</keyword>
<dbReference type="STRING" id="914234.M2QIH4"/>
<reference evidence="3 4" key="1">
    <citation type="journal article" date="2012" name="Proc. Natl. Acad. Sci. U.S.A.">
        <title>Comparative genomics of Ceriporiopsis subvermispora and Phanerochaete chrysosporium provide insight into selective ligninolysis.</title>
        <authorList>
            <person name="Fernandez-Fueyo E."/>
            <person name="Ruiz-Duenas F.J."/>
            <person name="Ferreira P."/>
            <person name="Floudas D."/>
            <person name="Hibbett D.S."/>
            <person name="Canessa P."/>
            <person name="Larrondo L.F."/>
            <person name="James T.Y."/>
            <person name="Seelenfreund D."/>
            <person name="Lobos S."/>
            <person name="Polanco R."/>
            <person name="Tello M."/>
            <person name="Honda Y."/>
            <person name="Watanabe T."/>
            <person name="Watanabe T."/>
            <person name="Ryu J.S."/>
            <person name="Kubicek C.P."/>
            <person name="Schmoll M."/>
            <person name="Gaskell J."/>
            <person name="Hammel K.E."/>
            <person name="St John F.J."/>
            <person name="Vanden Wymelenberg A."/>
            <person name="Sabat G."/>
            <person name="Splinter BonDurant S."/>
            <person name="Syed K."/>
            <person name="Yadav J.S."/>
            <person name="Doddapaneni H."/>
            <person name="Subramanian V."/>
            <person name="Lavin J.L."/>
            <person name="Oguiza J.A."/>
            <person name="Perez G."/>
            <person name="Pisabarro A.G."/>
            <person name="Ramirez L."/>
            <person name="Santoyo F."/>
            <person name="Master E."/>
            <person name="Coutinho P.M."/>
            <person name="Henrissat B."/>
            <person name="Lombard V."/>
            <person name="Magnuson J.K."/>
            <person name="Kuees U."/>
            <person name="Hori C."/>
            <person name="Igarashi K."/>
            <person name="Samejima M."/>
            <person name="Held B.W."/>
            <person name="Barry K.W."/>
            <person name="LaButti K.M."/>
            <person name="Lapidus A."/>
            <person name="Lindquist E.A."/>
            <person name="Lucas S.M."/>
            <person name="Riley R."/>
            <person name="Salamov A.A."/>
            <person name="Hoffmeister D."/>
            <person name="Schwenk D."/>
            <person name="Hadar Y."/>
            <person name="Yarden O."/>
            <person name="de Vries R.P."/>
            <person name="Wiebenga A."/>
            <person name="Stenlid J."/>
            <person name="Eastwood D."/>
            <person name="Grigoriev I.V."/>
            <person name="Berka R.M."/>
            <person name="Blanchette R.A."/>
            <person name="Kersten P."/>
            <person name="Martinez A.T."/>
            <person name="Vicuna R."/>
            <person name="Cullen D."/>
        </authorList>
    </citation>
    <scope>NUCLEOTIDE SEQUENCE [LARGE SCALE GENOMIC DNA]</scope>
    <source>
        <strain evidence="3 4">B</strain>
    </source>
</reference>
<dbReference type="Proteomes" id="UP000016930">
    <property type="component" value="Unassembled WGS sequence"/>
</dbReference>
<sequence>MRWRFVYSLILLIFPALALVAFVIVSVKLDAIRPFDSITCDVSHTVQIRLLSYAGFPLIFAVPSFLSTCVTAMRLYQSQLHSRRGPYFPPPLDNFTPLPTRRQNRRPKRSSATLETLASSTLDHHSHFPDTEIRTRTPGLPLDSTLVAPPVPAITVSALSVSTHAITTLPNTVSAAHPLFSPGRAPSLIAERRQYHLPFSWKPPIPRSSSESRRSVQNRSSETPSPMMFAPPSDPPSLSNTPAPLPVFPSFAVQKALSNVWKKDAMWEEPDEVGSHIGLAVVDDEVDVEEASRTSPRWARNSDELSIAKSELRFAHDHQAYDYEEFDLPYASSSPIDHSAFPPVQPESPPAHQSPKVWRLLFFQLLSSVTQILASVSSLVDITTHRDMPTPFGTQHVALLLAAWAPCIAFGVQPWGRRPPS</sequence>
<evidence type="ECO:0000256" key="2">
    <source>
        <dbReference type="SAM" id="Phobius"/>
    </source>
</evidence>
<evidence type="ECO:0000313" key="3">
    <source>
        <dbReference type="EMBL" id="EMD31885.1"/>
    </source>
</evidence>
<evidence type="ECO:0000256" key="1">
    <source>
        <dbReference type="SAM" id="MobiDB-lite"/>
    </source>
</evidence>
<keyword evidence="2" id="KW-0472">Membrane</keyword>
<feature type="transmembrane region" description="Helical" evidence="2">
    <location>
        <begin position="7"/>
        <end position="27"/>
    </location>
</feature>
<organism evidence="3 4">
    <name type="scientific">Ceriporiopsis subvermispora (strain B)</name>
    <name type="common">White-rot fungus</name>
    <name type="synonym">Gelatoporia subvermispora</name>
    <dbReference type="NCBI Taxonomy" id="914234"/>
    <lineage>
        <taxon>Eukaryota</taxon>
        <taxon>Fungi</taxon>
        <taxon>Dikarya</taxon>
        <taxon>Basidiomycota</taxon>
        <taxon>Agaricomycotina</taxon>
        <taxon>Agaricomycetes</taxon>
        <taxon>Polyporales</taxon>
        <taxon>Gelatoporiaceae</taxon>
        <taxon>Gelatoporia</taxon>
    </lineage>
</organism>
<protein>
    <submittedName>
        <fullName evidence="3">Uncharacterized protein</fullName>
    </submittedName>
</protein>
<name>M2QIH4_CERS8</name>
<feature type="region of interest" description="Disordered" evidence="1">
    <location>
        <begin position="87"/>
        <end position="114"/>
    </location>
</feature>
<accession>M2QIH4</accession>
<evidence type="ECO:0000313" key="4">
    <source>
        <dbReference type="Proteomes" id="UP000016930"/>
    </source>
</evidence>
<gene>
    <name evidence="3" type="ORF">CERSUDRAFT_68987</name>
</gene>